<proteinExistence type="predicted"/>
<dbReference type="AlphaFoldDB" id="A0A412GG32"/>
<reference evidence="1 2" key="1">
    <citation type="submission" date="2018-08" db="EMBL/GenBank/DDBJ databases">
        <title>A genome reference for cultivated species of the human gut microbiota.</title>
        <authorList>
            <person name="Zou Y."/>
            <person name="Xue W."/>
            <person name="Luo G."/>
        </authorList>
    </citation>
    <scope>NUCLEOTIDE SEQUENCE [LARGE SCALE GENOMIC DNA]</scope>
    <source>
        <strain evidence="1 2">AF24-2</strain>
    </source>
</reference>
<accession>A0A412GG32</accession>
<name>A0A412GG32_9BACT</name>
<protein>
    <submittedName>
        <fullName evidence="1">Uncharacterized protein</fullName>
    </submittedName>
</protein>
<sequence>MTIIKYVLKYSFKKIPLTNTQIINGLKIKQKIIFTFSSKIFGRLKINTYLRTRNQEMNATQV</sequence>
<dbReference type="EMBL" id="QRUU01000052">
    <property type="protein sequence ID" value="RGR93815.1"/>
    <property type="molecule type" value="Genomic_DNA"/>
</dbReference>
<organism evidence="1 2">
    <name type="scientific">Phocaeicola coprocola</name>
    <dbReference type="NCBI Taxonomy" id="310298"/>
    <lineage>
        <taxon>Bacteria</taxon>
        <taxon>Pseudomonadati</taxon>
        <taxon>Bacteroidota</taxon>
        <taxon>Bacteroidia</taxon>
        <taxon>Bacteroidales</taxon>
        <taxon>Bacteroidaceae</taxon>
        <taxon>Phocaeicola</taxon>
    </lineage>
</organism>
<keyword evidence="2" id="KW-1185">Reference proteome</keyword>
<evidence type="ECO:0000313" key="2">
    <source>
        <dbReference type="Proteomes" id="UP000285864"/>
    </source>
</evidence>
<comment type="caution">
    <text evidence="1">The sequence shown here is derived from an EMBL/GenBank/DDBJ whole genome shotgun (WGS) entry which is preliminary data.</text>
</comment>
<evidence type="ECO:0000313" key="1">
    <source>
        <dbReference type="EMBL" id="RGR93815.1"/>
    </source>
</evidence>
<dbReference type="Proteomes" id="UP000285864">
    <property type="component" value="Unassembled WGS sequence"/>
</dbReference>
<gene>
    <name evidence="1" type="ORF">DWY20_11105</name>
</gene>